<gene>
    <name evidence="7" type="ORF">AB205_0009250</name>
</gene>
<accession>A0A2G9RZ27</accession>
<dbReference type="InterPro" id="IPR011029">
    <property type="entry name" value="DEATH-like_dom_sf"/>
</dbReference>
<keyword evidence="3" id="KW-0399">Innate immunity</keyword>
<dbReference type="PANTHER" id="PTHR46985">
    <property type="entry name" value="NACHT, LRR AND PYD DOMAINS-CONTAINING PROTEIN 1"/>
    <property type="match status" value="1"/>
</dbReference>
<proteinExistence type="predicted"/>
<evidence type="ECO:0000259" key="6">
    <source>
        <dbReference type="PROSITE" id="PS50209"/>
    </source>
</evidence>
<dbReference type="OrthoDB" id="10058437at2759"/>
<evidence type="ECO:0000256" key="2">
    <source>
        <dbReference type="ARBA" id="ARBA00022490"/>
    </source>
</evidence>
<dbReference type="InterPro" id="IPR025307">
    <property type="entry name" value="FIIND_dom"/>
</dbReference>
<keyword evidence="4" id="KW-0391">Immunity</keyword>
<dbReference type="InterPro" id="IPR001315">
    <property type="entry name" value="CARD"/>
</dbReference>
<dbReference type="Pfam" id="PF13553">
    <property type="entry name" value="FIIND"/>
    <property type="match status" value="1"/>
</dbReference>
<protein>
    <recommendedName>
        <fullName evidence="6">CARD domain-containing protein</fullName>
    </recommendedName>
</protein>
<dbReference type="PROSITE" id="PS50209">
    <property type="entry name" value="CARD"/>
    <property type="match status" value="1"/>
</dbReference>
<keyword evidence="2" id="KW-0963">Cytoplasm</keyword>
<evidence type="ECO:0000256" key="4">
    <source>
        <dbReference type="ARBA" id="ARBA00022859"/>
    </source>
</evidence>
<organism evidence="7 8">
    <name type="scientific">Aquarana catesbeiana</name>
    <name type="common">American bullfrog</name>
    <name type="synonym">Rana catesbeiana</name>
    <dbReference type="NCBI Taxonomy" id="8400"/>
    <lineage>
        <taxon>Eukaryota</taxon>
        <taxon>Metazoa</taxon>
        <taxon>Chordata</taxon>
        <taxon>Craniata</taxon>
        <taxon>Vertebrata</taxon>
        <taxon>Euteleostomi</taxon>
        <taxon>Amphibia</taxon>
        <taxon>Batrachia</taxon>
        <taxon>Anura</taxon>
        <taxon>Neobatrachia</taxon>
        <taxon>Ranoidea</taxon>
        <taxon>Ranidae</taxon>
        <taxon>Aquarana</taxon>
    </lineage>
</organism>
<dbReference type="GO" id="GO:0006954">
    <property type="term" value="P:inflammatory response"/>
    <property type="evidence" value="ECO:0007669"/>
    <property type="project" value="UniProtKB-KW"/>
</dbReference>
<dbReference type="AlphaFoldDB" id="A0A2G9RZ27"/>
<name>A0A2G9RZ27_AQUCT</name>
<evidence type="ECO:0000256" key="1">
    <source>
        <dbReference type="ARBA" id="ARBA00004514"/>
    </source>
</evidence>
<feature type="domain" description="CARD" evidence="6">
    <location>
        <begin position="77"/>
        <end position="167"/>
    </location>
</feature>
<dbReference type="GO" id="GO:0005829">
    <property type="term" value="C:cytosol"/>
    <property type="evidence" value="ECO:0007669"/>
    <property type="project" value="UniProtKB-SubCell"/>
</dbReference>
<dbReference type="GO" id="GO:0045087">
    <property type="term" value="P:innate immune response"/>
    <property type="evidence" value="ECO:0007669"/>
    <property type="project" value="UniProtKB-KW"/>
</dbReference>
<dbReference type="InterPro" id="IPR033516">
    <property type="entry name" value="CARD8/ASC/NALP1_CARD"/>
</dbReference>
<evidence type="ECO:0000313" key="8">
    <source>
        <dbReference type="Proteomes" id="UP000228934"/>
    </source>
</evidence>
<keyword evidence="5" id="KW-0395">Inflammatory response</keyword>
<keyword evidence="8" id="KW-1185">Reference proteome</keyword>
<reference evidence="8" key="1">
    <citation type="journal article" date="2017" name="Nat. Commun.">
        <title>The North American bullfrog draft genome provides insight into hormonal regulation of long noncoding RNA.</title>
        <authorList>
            <person name="Hammond S.A."/>
            <person name="Warren R.L."/>
            <person name="Vandervalk B.P."/>
            <person name="Kucuk E."/>
            <person name="Khan H."/>
            <person name="Gibb E.A."/>
            <person name="Pandoh P."/>
            <person name="Kirk H."/>
            <person name="Zhao Y."/>
            <person name="Jones M."/>
            <person name="Mungall A.J."/>
            <person name="Coope R."/>
            <person name="Pleasance S."/>
            <person name="Moore R.A."/>
            <person name="Holt R.A."/>
            <person name="Round J.M."/>
            <person name="Ohora S."/>
            <person name="Walle B.V."/>
            <person name="Veldhoen N."/>
            <person name="Helbing C.C."/>
            <person name="Birol I."/>
        </authorList>
    </citation>
    <scope>NUCLEOTIDE SEQUENCE [LARGE SCALE GENOMIC DNA]</scope>
</reference>
<dbReference type="Pfam" id="PF00619">
    <property type="entry name" value="CARD"/>
    <property type="match status" value="1"/>
</dbReference>
<evidence type="ECO:0000313" key="7">
    <source>
        <dbReference type="EMBL" id="PIO33146.1"/>
    </source>
</evidence>
<dbReference type="FunFam" id="1.10.533.10:FF:000013">
    <property type="entry name" value="Apoptosis-associated speck-like protein containing a CARD"/>
    <property type="match status" value="1"/>
</dbReference>
<evidence type="ECO:0000256" key="5">
    <source>
        <dbReference type="ARBA" id="ARBA00023198"/>
    </source>
</evidence>
<sequence>MKSAGLFCCQKTGIKFQVTGPVVIVYSPESWSDYFEEIPGSKHEIIGPLFKIKIHEQSMANVVSAVYLPHYLCLRSASSPPEHFVDKHRKALIERLSHVDPVLDDLLAQSLLTQEQYENIRRRKPTQEKMRQLYQYTTSWGYPDKENLYQAILRCNKPLVIDLEGLQIAI</sequence>
<dbReference type="InterPro" id="IPR051249">
    <property type="entry name" value="NLRP_Inflammasome"/>
</dbReference>
<dbReference type="SUPFAM" id="SSF47986">
    <property type="entry name" value="DEATH domain"/>
    <property type="match status" value="1"/>
</dbReference>
<dbReference type="Proteomes" id="UP000228934">
    <property type="component" value="Unassembled WGS sequence"/>
</dbReference>
<dbReference type="GO" id="GO:0042981">
    <property type="term" value="P:regulation of apoptotic process"/>
    <property type="evidence" value="ECO:0007669"/>
    <property type="project" value="InterPro"/>
</dbReference>
<evidence type="ECO:0000256" key="3">
    <source>
        <dbReference type="ARBA" id="ARBA00022588"/>
    </source>
</evidence>
<comment type="subcellular location">
    <subcellularLocation>
        <location evidence="1">Cytoplasm</location>
        <location evidence="1">Cytosol</location>
    </subcellularLocation>
</comment>
<dbReference type="Gene3D" id="1.10.533.10">
    <property type="entry name" value="Death Domain, Fas"/>
    <property type="match status" value="1"/>
</dbReference>
<dbReference type="PANTHER" id="PTHR46985:SF2">
    <property type="entry name" value="APOPTOSIS-ASSOCIATED SPECK-LIKE PROTEIN CONTAINING A CARD"/>
    <property type="match status" value="1"/>
</dbReference>
<dbReference type="EMBL" id="KV928259">
    <property type="protein sequence ID" value="PIO33146.1"/>
    <property type="molecule type" value="Genomic_DNA"/>
</dbReference>
<dbReference type="CDD" id="cd08330">
    <property type="entry name" value="CARD_ASC_NALP1"/>
    <property type="match status" value="1"/>
</dbReference>